<dbReference type="InterPro" id="IPR011004">
    <property type="entry name" value="Trimer_LpxA-like_sf"/>
</dbReference>
<comment type="caution">
    <text evidence="3">The sequence shown here is derived from an EMBL/GenBank/DDBJ whole genome shotgun (WGS) entry which is preliminary data.</text>
</comment>
<evidence type="ECO:0000256" key="2">
    <source>
        <dbReference type="ARBA" id="ARBA00022679"/>
    </source>
</evidence>
<keyword evidence="2" id="KW-0808">Transferase</keyword>
<name>A0ABX3N390_9RHOB</name>
<evidence type="ECO:0000256" key="1">
    <source>
        <dbReference type="ARBA" id="ARBA00007274"/>
    </source>
</evidence>
<evidence type="ECO:0000313" key="4">
    <source>
        <dbReference type="Proteomes" id="UP000190787"/>
    </source>
</evidence>
<accession>A0ABX3N390</accession>
<evidence type="ECO:0000313" key="3">
    <source>
        <dbReference type="EMBL" id="OOY25884.1"/>
    </source>
</evidence>
<gene>
    <name evidence="3" type="ORF">BMI91_05715</name>
</gene>
<protein>
    <recommendedName>
        <fullName evidence="5">Colanic acid biosynthesis acetyltransferase</fullName>
    </recommendedName>
</protein>
<keyword evidence="4" id="KW-1185">Reference proteome</keyword>
<dbReference type="InterPro" id="IPR051159">
    <property type="entry name" value="Hexapeptide_acetyltransf"/>
</dbReference>
<dbReference type="RefSeq" id="WP_208607949.1">
    <property type="nucleotide sequence ID" value="NZ_MPZV01000001.1"/>
</dbReference>
<dbReference type="PANTHER" id="PTHR23416:SF23">
    <property type="entry name" value="ACETYLTRANSFERASE C18B11.09C-RELATED"/>
    <property type="match status" value="1"/>
</dbReference>
<sequence length="194" mass="20478">MTPLTPHHLPLQNKIARALWGLVQAGPFRCCPRTAHGWRALWLRLFGAEIARGCLVYKTARIWAPWNLYMAEGAVIGDGAEIYNVAPIRLGRGAVVSQRAYLCTASHDPAREDFILVAGAISLGEGAWVAAEAFVAPGVQIGAFAILGARAVATRDVAAQMIAMGNPAREKGPRPAVSIPPGLVLAGLAKPGAE</sequence>
<dbReference type="Proteomes" id="UP000190787">
    <property type="component" value="Unassembled WGS sequence"/>
</dbReference>
<reference evidence="3 4" key="1">
    <citation type="submission" date="2016-11" db="EMBL/GenBank/DDBJ databases">
        <title>A multilocus sequence analysis scheme for characterization of bacteria in the genus Thioclava.</title>
        <authorList>
            <person name="Liu Y."/>
            <person name="Shao Z."/>
        </authorList>
    </citation>
    <scope>NUCLEOTIDE SEQUENCE [LARGE SCALE GENOMIC DNA]</scope>
    <source>
        <strain evidence="3 4">TAW-CT134</strain>
    </source>
</reference>
<evidence type="ECO:0008006" key="5">
    <source>
        <dbReference type="Google" id="ProtNLM"/>
    </source>
</evidence>
<proteinExistence type="inferred from homology"/>
<dbReference type="PANTHER" id="PTHR23416">
    <property type="entry name" value="SIALIC ACID SYNTHASE-RELATED"/>
    <property type="match status" value="1"/>
</dbReference>
<comment type="similarity">
    <text evidence="1">Belongs to the transferase hexapeptide repeat family.</text>
</comment>
<dbReference type="SUPFAM" id="SSF51161">
    <property type="entry name" value="Trimeric LpxA-like enzymes"/>
    <property type="match status" value="1"/>
</dbReference>
<organism evidence="3 4">
    <name type="scientific">Thioclava sediminum</name>
    <dbReference type="NCBI Taxonomy" id="1915319"/>
    <lineage>
        <taxon>Bacteria</taxon>
        <taxon>Pseudomonadati</taxon>
        <taxon>Pseudomonadota</taxon>
        <taxon>Alphaproteobacteria</taxon>
        <taxon>Rhodobacterales</taxon>
        <taxon>Paracoccaceae</taxon>
        <taxon>Thioclava</taxon>
    </lineage>
</organism>
<dbReference type="EMBL" id="MPZV01000001">
    <property type="protein sequence ID" value="OOY25884.1"/>
    <property type="molecule type" value="Genomic_DNA"/>
</dbReference>
<dbReference type="Gene3D" id="2.160.10.10">
    <property type="entry name" value="Hexapeptide repeat proteins"/>
    <property type="match status" value="1"/>
</dbReference>